<evidence type="ECO:0000313" key="1">
    <source>
        <dbReference type="EMBL" id="OLY83668.1"/>
    </source>
</evidence>
<dbReference type="Proteomes" id="UP000187455">
    <property type="component" value="Unassembled WGS sequence"/>
</dbReference>
<organism evidence="1 2">
    <name type="scientific">Smittium mucronatum</name>
    <dbReference type="NCBI Taxonomy" id="133383"/>
    <lineage>
        <taxon>Eukaryota</taxon>
        <taxon>Fungi</taxon>
        <taxon>Fungi incertae sedis</taxon>
        <taxon>Zoopagomycota</taxon>
        <taxon>Kickxellomycotina</taxon>
        <taxon>Harpellomycetes</taxon>
        <taxon>Harpellales</taxon>
        <taxon>Legeriomycetaceae</taxon>
        <taxon>Smittium</taxon>
    </lineage>
</organism>
<dbReference type="AlphaFoldDB" id="A0A1R0H3H5"/>
<protein>
    <submittedName>
        <fullName evidence="1">Uncharacterized protein</fullName>
    </submittedName>
</protein>
<dbReference type="EMBL" id="LSSL01000800">
    <property type="protein sequence ID" value="OLY83668.1"/>
    <property type="molecule type" value="Genomic_DNA"/>
</dbReference>
<sequence length="189" mass="21377">MYNIDETLKFYLEISSITQKIPSCRPRKPLCFPMRSHAVDVTDLNIFHDNSICNYFFNTSFRISSLEGTLIFDLSVTIASFNNSHDFVYSDYSQLALILFLFSAIPSCSFTLTRNSIIRLPKPLLNPFALQSTLLQRNSCHSQSPIIALHKCKYTSPISSFNAPASPISSNKIAFYVVNPKNNVVYISI</sequence>
<reference evidence="1 2" key="1">
    <citation type="journal article" date="2016" name="Mol. Biol. Evol.">
        <title>Genome-Wide Survey of Gut Fungi (Harpellales) Reveals the First Horizontally Transferred Ubiquitin Gene from a Mosquito Host.</title>
        <authorList>
            <person name="Wang Y."/>
            <person name="White M.M."/>
            <person name="Kvist S."/>
            <person name="Moncalvo J.M."/>
        </authorList>
    </citation>
    <scope>NUCLEOTIDE SEQUENCE [LARGE SCALE GENOMIC DNA]</scope>
    <source>
        <strain evidence="1 2">ALG-7-W6</strain>
    </source>
</reference>
<evidence type="ECO:0000313" key="2">
    <source>
        <dbReference type="Proteomes" id="UP000187455"/>
    </source>
</evidence>
<name>A0A1R0H3H5_9FUNG</name>
<proteinExistence type="predicted"/>
<accession>A0A1R0H3H5</accession>
<keyword evidence="2" id="KW-1185">Reference proteome</keyword>
<gene>
    <name evidence="1" type="ORF">AYI68_g2191</name>
</gene>
<comment type="caution">
    <text evidence="1">The sequence shown here is derived from an EMBL/GenBank/DDBJ whole genome shotgun (WGS) entry which is preliminary data.</text>
</comment>